<reference evidence="3" key="1">
    <citation type="submission" date="2021-03" db="EMBL/GenBank/DDBJ databases">
        <authorList>
            <person name="Jaffe A."/>
        </authorList>
    </citation>
    <scope>NUCLEOTIDE SEQUENCE</scope>
    <source>
        <strain evidence="3">RIFCSPLOWO2_01_FULL_AR10_48_17</strain>
    </source>
</reference>
<dbReference type="EMBL" id="JAGVWC010000009">
    <property type="protein sequence ID" value="MBS3061363.1"/>
    <property type="molecule type" value="Genomic_DNA"/>
</dbReference>
<comment type="similarity">
    <text evidence="1">Belongs to the short-chain dehydrogenases/reductases (SDR) family.</text>
</comment>
<dbReference type="InterPro" id="IPR002347">
    <property type="entry name" value="SDR_fam"/>
</dbReference>
<dbReference type="PANTHER" id="PTHR42879">
    <property type="entry name" value="3-OXOACYL-(ACYL-CARRIER-PROTEIN) REDUCTASE"/>
    <property type="match status" value="1"/>
</dbReference>
<proteinExistence type="inferred from homology"/>
<organism evidence="3 4">
    <name type="scientific">Candidatus Iainarchaeum sp</name>
    <dbReference type="NCBI Taxonomy" id="3101447"/>
    <lineage>
        <taxon>Archaea</taxon>
        <taxon>Candidatus Iainarchaeota</taxon>
        <taxon>Candidatus Iainarchaeia</taxon>
        <taxon>Candidatus Iainarchaeales</taxon>
        <taxon>Candidatus Iainarchaeaceae</taxon>
        <taxon>Candidatus Iainarchaeum</taxon>
    </lineage>
</organism>
<dbReference type="PANTHER" id="PTHR42879:SF2">
    <property type="entry name" value="3-OXOACYL-[ACYL-CARRIER-PROTEIN] REDUCTASE FABG"/>
    <property type="match status" value="1"/>
</dbReference>
<dbReference type="Pfam" id="PF13561">
    <property type="entry name" value="adh_short_C2"/>
    <property type="match status" value="1"/>
</dbReference>
<dbReference type="PRINTS" id="PR00081">
    <property type="entry name" value="GDHRDH"/>
</dbReference>
<dbReference type="Gene3D" id="3.40.50.720">
    <property type="entry name" value="NAD(P)-binding Rossmann-like Domain"/>
    <property type="match status" value="1"/>
</dbReference>
<evidence type="ECO:0000313" key="3">
    <source>
        <dbReference type="EMBL" id="MBS3061363.1"/>
    </source>
</evidence>
<accession>A0A8T4L269</accession>
<keyword evidence="2" id="KW-0560">Oxidoreductase</keyword>
<dbReference type="FunFam" id="3.40.50.720:FF:000173">
    <property type="entry name" value="3-oxoacyl-[acyl-carrier protein] reductase"/>
    <property type="match status" value="1"/>
</dbReference>
<dbReference type="InterPro" id="IPR050259">
    <property type="entry name" value="SDR"/>
</dbReference>
<protein>
    <submittedName>
        <fullName evidence="3">SDR family oxidoreductase</fullName>
    </submittedName>
</protein>
<evidence type="ECO:0000256" key="1">
    <source>
        <dbReference type="ARBA" id="ARBA00006484"/>
    </source>
</evidence>
<gene>
    <name evidence="3" type="ORF">J4215_02160</name>
</gene>
<dbReference type="InterPro" id="IPR036291">
    <property type="entry name" value="NAD(P)-bd_dom_sf"/>
</dbReference>
<dbReference type="PRINTS" id="PR00080">
    <property type="entry name" value="SDRFAMILY"/>
</dbReference>
<evidence type="ECO:0000256" key="2">
    <source>
        <dbReference type="ARBA" id="ARBA00023002"/>
    </source>
</evidence>
<comment type="caution">
    <text evidence="3">The sequence shown here is derived from an EMBL/GenBank/DDBJ whole genome shotgun (WGS) entry which is preliminary data.</text>
</comment>
<evidence type="ECO:0000313" key="4">
    <source>
        <dbReference type="Proteomes" id="UP000675968"/>
    </source>
</evidence>
<reference evidence="3" key="2">
    <citation type="submission" date="2021-05" db="EMBL/GenBank/DDBJ databases">
        <title>Protein family content uncovers lineage relationships and bacterial pathway maintenance mechanisms in DPANN archaea.</title>
        <authorList>
            <person name="Castelle C.J."/>
            <person name="Meheust R."/>
            <person name="Jaffe A.L."/>
            <person name="Seitz K."/>
            <person name="Gong X."/>
            <person name="Baker B.J."/>
            <person name="Banfield J.F."/>
        </authorList>
    </citation>
    <scope>NUCLEOTIDE SEQUENCE</scope>
    <source>
        <strain evidence="3">RIFCSPLOWO2_01_FULL_AR10_48_17</strain>
    </source>
</reference>
<dbReference type="AlphaFoldDB" id="A0A8T4L269"/>
<name>A0A8T4L269_9ARCH</name>
<dbReference type="SUPFAM" id="SSF51735">
    <property type="entry name" value="NAD(P)-binding Rossmann-fold domains"/>
    <property type="match status" value="1"/>
</dbReference>
<dbReference type="GO" id="GO:0016491">
    <property type="term" value="F:oxidoreductase activity"/>
    <property type="evidence" value="ECO:0007669"/>
    <property type="project" value="UniProtKB-KW"/>
</dbReference>
<dbReference type="Proteomes" id="UP000675968">
    <property type="component" value="Unassembled WGS sequence"/>
</dbReference>
<sequence length="248" mass="26556">MERLKNKVVLVTGGSGGIGSEICRLCVSEGAKVIINYNSDSANALKLAKELGSHAIAIQADVTDPNAVHSMVQQALNRFKSIDVLVNNASGPILPKRFQTLEWSDVQKDITVHLGGSFYCIQSVLPSMIQQKKGSIINILSTYALGKPPVMLSSYVSAKSALMGLSKSLASELAAYQIRVNMVSPGITQTDAIAHLSEETLRQKTQEIPLKRIATPKEIAQTIVFLASDESQYLTGSNIVVSGGSIMP</sequence>